<dbReference type="SUPFAM" id="SSF140736">
    <property type="entry name" value="Rv1873-like"/>
    <property type="match status" value="1"/>
</dbReference>
<dbReference type="InterPro" id="IPR014937">
    <property type="entry name" value="DUF1810"/>
</dbReference>
<reference evidence="1 2" key="1">
    <citation type="submission" date="2020-01" db="EMBL/GenBank/DDBJ databases">
        <title>Draft genome assembly of Ensifer adhaerens T173.</title>
        <authorList>
            <person name="Craig J.E."/>
            <person name="Stinchcombe J.R."/>
        </authorList>
    </citation>
    <scope>NUCLEOTIDE SEQUENCE [LARGE SCALE GENOMIC DNA]</scope>
    <source>
        <strain evidence="1 2">T173</strain>
    </source>
</reference>
<accession>A0AAW4FDB9</accession>
<dbReference type="Gene3D" id="1.25.40.380">
    <property type="entry name" value="Protein of unknown function DUF1810"/>
    <property type="match status" value="1"/>
</dbReference>
<evidence type="ECO:0000313" key="1">
    <source>
        <dbReference type="EMBL" id="MBM3090134.1"/>
    </source>
</evidence>
<gene>
    <name evidence="1" type="ORF">GFB56_04805</name>
</gene>
<evidence type="ECO:0000313" key="2">
    <source>
        <dbReference type="Proteomes" id="UP000744980"/>
    </source>
</evidence>
<dbReference type="PIRSF" id="PIRSF008546">
    <property type="entry name" value="UCP008546"/>
    <property type="match status" value="1"/>
</dbReference>
<name>A0AAW4FDB9_9HYPH</name>
<protein>
    <submittedName>
        <fullName evidence="1">DUF1810 family protein</fullName>
    </submittedName>
</protein>
<proteinExistence type="predicted"/>
<keyword evidence="2" id="KW-1185">Reference proteome</keyword>
<organism evidence="1 2">
    <name type="scientific">Ensifer canadensis</name>
    <dbReference type="NCBI Taxonomy" id="555315"/>
    <lineage>
        <taxon>Bacteria</taxon>
        <taxon>Pseudomonadati</taxon>
        <taxon>Pseudomonadota</taxon>
        <taxon>Alphaproteobacteria</taxon>
        <taxon>Hyphomicrobiales</taxon>
        <taxon>Rhizobiaceae</taxon>
        <taxon>Sinorhizobium/Ensifer group</taxon>
        <taxon>Ensifer</taxon>
    </lineage>
</organism>
<dbReference type="AlphaFoldDB" id="A0AAW4FDB9"/>
<comment type="caution">
    <text evidence="1">The sequence shown here is derived from an EMBL/GenBank/DDBJ whole genome shotgun (WGS) entry which is preliminary data.</text>
</comment>
<dbReference type="EMBL" id="WXFA01000002">
    <property type="protein sequence ID" value="MBM3090134.1"/>
    <property type="molecule type" value="Genomic_DNA"/>
</dbReference>
<dbReference type="Proteomes" id="UP000744980">
    <property type="component" value="Unassembled WGS sequence"/>
</dbReference>
<sequence>MADPFVLQRFVDAQGRVHAAALDELRRGRKETHWMWFVFPQLAGLGHSPMAQRFAISGLAEARAYLAHPILGPRLVECTETVNGLIGCSAHEIFASPDDMKFRSSMTLFSKAANTGSVFGQALSFYFAGEEDRRTLDLLGPPSP</sequence>
<dbReference type="InterPro" id="IPR036287">
    <property type="entry name" value="Rv1873-like_sf"/>
</dbReference>
<dbReference type="Pfam" id="PF08837">
    <property type="entry name" value="DUF1810"/>
    <property type="match status" value="1"/>
</dbReference>